<dbReference type="OrthoDB" id="9816190at2"/>
<name>A0A2K9EQS4_9FIRM</name>
<dbReference type="EMBL" id="CP025197">
    <property type="protein sequence ID" value="AUG57850.1"/>
    <property type="molecule type" value="Genomic_DNA"/>
</dbReference>
<dbReference type="RefSeq" id="WP_101301710.1">
    <property type="nucleotide sequence ID" value="NZ_CP025197.1"/>
</dbReference>
<dbReference type="SUPFAM" id="SSF56507">
    <property type="entry name" value="Methionine synthase activation domain-like"/>
    <property type="match status" value="1"/>
</dbReference>
<accession>A0A2K9EQS4</accession>
<dbReference type="InterPro" id="IPR037010">
    <property type="entry name" value="VitB12-dep_Met_synth_activ_sf"/>
</dbReference>
<dbReference type="PIRSF" id="PIRSF037984">
    <property type="entry name" value="Met_synth_TM0269_prd"/>
    <property type="match status" value="1"/>
</dbReference>
<evidence type="ECO:0000313" key="3">
    <source>
        <dbReference type="Proteomes" id="UP000233534"/>
    </source>
</evidence>
<keyword evidence="3" id="KW-1185">Reference proteome</keyword>
<gene>
    <name evidence="2" type="ORF">B9R14_13900</name>
    <name evidence="1" type="ORF">HVS_09765</name>
</gene>
<dbReference type="KEGG" id="hsc:HVS_09765"/>
<reference evidence="1 3" key="1">
    <citation type="submission" date="2017-12" db="EMBL/GenBank/DDBJ databases">
        <title>Complete genome sequence of Herbivorax saccincola GGR1, a novel Cellulosome-producing hydrolytic bacterium in a thermophilic biogas plant, established by Illumina and Nanopore MinION sequencing.</title>
        <authorList>
            <person name="Pechtl A."/>
            <person name="Ruckert C."/>
            <person name="Koeck D.E."/>
            <person name="Maus I."/>
            <person name="Winkler A."/>
            <person name="Kalinowski J."/>
            <person name="Puhler A."/>
            <person name="Schwarz W.W."/>
            <person name="Zverlov V.V."/>
            <person name="Schluter A."/>
            <person name="Liebl W."/>
        </authorList>
    </citation>
    <scope>NUCLEOTIDE SEQUENCE [LARGE SCALE GENOMIC DNA]</scope>
    <source>
        <strain evidence="1">GGR1</strain>
        <strain evidence="3">SR1</strain>
    </source>
</reference>
<protein>
    <submittedName>
        <fullName evidence="1 2">Methionine synthase</fullName>
    </submittedName>
</protein>
<evidence type="ECO:0000313" key="1">
    <source>
        <dbReference type="EMBL" id="AUG57850.1"/>
    </source>
</evidence>
<evidence type="ECO:0000313" key="4">
    <source>
        <dbReference type="Proteomes" id="UP000239720"/>
    </source>
</evidence>
<dbReference type="EMBL" id="NEMB01000003">
    <property type="protein sequence ID" value="PQQ67731.1"/>
    <property type="molecule type" value="Genomic_DNA"/>
</dbReference>
<dbReference type="Gene3D" id="3.40.109.40">
    <property type="match status" value="1"/>
</dbReference>
<proteinExistence type="predicted"/>
<reference evidence="2 4" key="2">
    <citation type="journal article" date="2018" name="Syst. Appl. Microbiol.">
        <title>Characterization and high-quality draft genome sequence of Herbivorax saccincola A7, an anaerobic, alkaliphilic, thermophilic, cellulolytic, and xylanolytic bacterium.</title>
        <authorList>
            <person name="Aikawa S."/>
            <person name="Baramee S."/>
            <person name="Sermsathanaswadi J."/>
            <person name="Thianheng P."/>
            <person name="Tachaapaikoon C."/>
            <person name="Shikata A."/>
            <person name="Waeonukul R."/>
            <person name="Pason P."/>
            <person name="Ratanakhanokchai K."/>
            <person name="Kosugi A."/>
        </authorList>
    </citation>
    <scope>NUCLEOTIDE SEQUENCE [LARGE SCALE GENOMIC DNA]</scope>
    <source>
        <strain evidence="2 4">A7</strain>
    </source>
</reference>
<sequence>MKERGKLKYFGHIPSRLDVGMVLTRLGYRKTTTVISEEYRKKIDAMIEEGLTLCNIQGVYGRYEIKSHEENGIRIFDDIFLESKSLSKLLQNSLEVVFMATTAGSSIIERIQQEIKNENGDFALILDSLASQIVDAGLDFMVEFINKEIRREGKKLTQKRYSPGYGDLLLTNQKIIYDILNLKKLRIELTESYMLVPEKSVIAIAGIEGIE</sequence>
<dbReference type="InterPro" id="IPR017342">
    <property type="entry name" value="S-AdoMet-dep_Met_synth_prd"/>
</dbReference>
<organism evidence="1 3">
    <name type="scientific">Acetivibrio saccincola</name>
    <dbReference type="NCBI Taxonomy" id="1677857"/>
    <lineage>
        <taxon>Bacteria</taxon>
        <taxon>Bacillati</taxon>
        <taxon>Bacillota</taxon>
        <taxon>Clostridia</taxon>
        <taxon>Eubacteriales</taxon>
        <taxon>Oscillospiraceae</taxon>
        <taxon>Acetivibrio</taxon>
    </lineage>
</organism>
<evidence type="ECO:0000313" key="2">
    <source>
        <dbReference type="EMBL" id="PQQ67731.1"/>
    </source>
</evidence>
<dbReference type="GO" id="GO:0008705">
    <property type="term" value="F:methionine synthase activity"/>
    <property type="evidence" value="ECO:0007669"/>
    <property type="project" value="InterPro"/>
</dbReference>
<dbReference type="Proteomes" id="UP000239720">
    <property type="component" value="Unassembled WGS sequence"/>
</dbReference>
<dbReference type="AlphaFoldDB" id="A0A2K9EQS4"/>
<dbReference type="Proteomes" id="UP000233534">
    <property type="component" value="Chromosome"/>
</dbReference>